<dbReference type="EMBL" id="FWXV01000007">
    <property type="protein sequence ID" value="SMD21841.1"/>
    <property type="molecule type" value="Genomic_DNA"/>
</dbReference>
<evidence type="ECO:0008006" key="3">
    <source>
        <dbReference type="Google" id="ProtNLM"/>
    </source>
</evidence>
<proteinExistence type="predicted"/>
<dbReference type="AlphaFoldDB" id="A0A1Y5XYJ2"/>
<evidence type="ECO:0000313" key="1">
    <source>
        <dbReference type="EMBL" id="SMD21841.1"/>
    </source>
</evidence>
<name>A0A1Y5XYJ2_KIBAR</name>
<reference evidence="1 2" key="1">
    <citation type="submission" date="2017-04" db="EMBL/GenBank/DDBJ databases">
        <authorList>
            <person name="Afonso C.L."/>
            <person name="Miller P.J."/>
            <person name="Scott M.A."/>
            <person name="Spackman E."/>
            <person name="Goraichik I."/>
            <person name="Dimitrov K.M."/>
            <person name="Suarez D.L."/>
            <person name="Swayne D.E."/>
        </authorList>
    </citation>
    <scope>NUCLEOTIDE SEQUENCE [LARGE SCALE GENOMIC DNA]</scope>
    <source>
        <strain evidence="1 2">DSM 43828</strain>
    </source>
</reference>
<dbReference type="Proteomes" id="UP000192674">
    <property type="component" value="Unassembled WGS sequence"/>
</dbReference>
<gene>
    <name evidence="1" type="ORF">SAMN05661093_07125</name>
</gene>
<accession>A0A1Y5XYJ2</accession>
<dbReference type="OrthoDB" id="7946528at2"/>
<sequence length="197" mass="22173">MESELAQRQAQLQAEGAELLHELKLVELLAESGPVLLAGSFVSGLMTWRELDVMVLVGPQFTPTDVMTLMQRLIDLPGVVGFEFQDERGTRCPTEYARDERYHVEIGIERPGGEWCVDLSLWLHDVHDNVASWHEELRHSVMADQRDVILAIKDAQRRLPAYPGGLPIYTAVLEHGVRNPEQFRQWLASGQPPPGEG</sequence>
<evidence type="ECO:0000313" key="2">
    <source>
        <dbReference type="Proteomes" id="UP000192674"/>
    </source>
</evidence>
<keyword evidence="2" id="KW-1185">Reference proteome</keyword>
<dbReference type="RefSeq" id="WP_084431008.1">
    <property type="nucleotide sequence ID" value="NZ_FWXV01000007.1"/>
</dbReference>
<organism evidence="1 2">
    <name type="scientific">Kibdelosporangium aridum</name>
    <dbReference type="NCBI Taxonomy" id="2030"/>
    <lineage>
        <taxon>Bacteria</taxon>
        <taxon>Bacillati</taxon>
        <taxon>Actinomycetota</taxon>
        <taxon>Actinomycetes</taxon>
        <taxon>Pseudonocardiales</taxon>
        <taxon>Pseudonocardiaceae</taxon>
        <taxon>Kibdelosporangium</taxon>
    </lineage>
</organism>
<protein>
    <recommendedName>
        <fullName evidence="3">Polymerase nucleotidyl transferase domain-containing protein</fullName>
    </recommendedName>
</protein>